<proteinExistence type="predicted"/>
<organism evidence="1 3">
    <name type="scientific">Streptomyces marianii</name>
    <dbReference type="NCBI Taxonomy" id="1817406"/>
    <lineage>
        <taxon>Bacteria</taxon>
        <taxon>Bacillati</taxon>
        <taxon>Actinomycetota</taxon>
        <taxon>Actinomycetes</taxon>
        <taxon>Kitasatosporales</taxon>
        <taxon>Streptomycetaceae</taxon>
        <taxon>Streptomyces</taxon>
    </lineage>
</organism>
<dbReference type="Proteomes" id="UP000305921">
    <property type="component" value="Unassembled WGS sequence"/>
</dbReference>
<dbReference type="EMBL" id="VAWE01000001">
    <property type="protein sequence ID" value="TLQ42033.1"/>
    <property type="molecule type" value="Genomic_DNA"/>
</dbReference>
<evidence type="ECO:0000313" key="1">
    <source>
        <dbReference type="EMBL" id="TLQ42033.1"/>
    </source>
</evidence>
<protein>
    <recommendedName>
        <fullName evidence="4">MarR family transcriptional regulator</fullName>
    </recommendedName>
</protein>
<keyword evidence="3" id="KW-1185">Reference proteome</keyword>
<name>A0A5R9E1Z8_9ACTN</name>
<evidence type="ECO:0008006" key="4">
    <source>
        <dbReference type="Google" id="ProtNLM"/>
    </source>
</evidence>
<gene>
    <name evidence="1" type="ORF">FEF34_01030</name>
    <name evidence="2" type="ORF">FEF34_01055</name>
</gene>
<accession>A0A5R9E1Z8</accession>
<evidence type="ECO:0000313" key="2">
    <source>
        <dbReference type="EMBL" id="TLQ42035.1"/>
    </source>
</evidence>
<dbReference type="EMBL" id="VAWE01000001">
    <property type="protein sequence ID" value="TLQ42035.1"/>
    <property type="molecule type" value="Genomic_DNA"/>
</dbReference>
<evidence type="ECO:0000313" key="3">
    <source>
        <dbReference type="Proteomes" id="UP000305921"/>
    </source>
</evidence>
<sequence>MEIVASSDGPVTAKDVAVALGRETTPAKVDPVRGQLRKLADRGWISRTGAGRYLTR</sequence>
<reference evidence="1 3" key="1">
    <citation type="submission" date="2019-05" db="EMBL/GenBank/DDBJ databases">
        <title>Streptomyces marianii sp. nov., a novel marine actinomycete from southern coast of India.</title>
        <authorList>
            <person name="Iniyan A.M."/>
            <person name="Wink J."/>
            <person name="Ramprasad E."/>
            <person name="Ramana C.V."/>
            <person name="Bunk B."/>
            <person name="Sproer C."/>
            <person name="Joseph F.-J.R.S."/>
            <person name="Vincent S.G.P."/>
        </authorList>
    </citation>
    <scope>NUCLEOTIDE SEQUENCE [LARGE SCALE GENOMIC DNA]</scope>
    <source>
        <strain evidence="1 3">ICN19</strain>
    </source>
</reference>
<dbReference type="OrthoDB" id="4336306at2"/>
<dbReference type="AlphaFoldDB" id="A0A5R9E1Z8"/>
<comment type="caution">
    <text evidence="1">The sequence shown here is derived from an EMBL/GenBank/DDBJ whole genome shotgun (WGS) entry which is preliminary data.</text>
</comment>